<name>K3YC35_SETIT</name>
<feature type="region of interest" description="Disordered" evidence="1">
    <location>
        <begin position="219"/>
        <end position="241"/>
    </location>
</feature>
<accession>K3YC35</accession>
<dbReference type="EMBL" id="AGNK02004040">
    <property type="status" value="NOT_ANNOTATED_CDS"/>
    <property type="molecule type" value="Genomic_DNA"/>
</dbReference>
<dbReference type="PANTHER" id="PTHR33075:SF7">
    <property type="entry name" value="OS02G0303350 PROTEIN"/>
    <property type="match status" value="1"/>
</dbReference>
<evidence type="ECO:0000313" key="2">
    <source>
        <dbReference type="EnsemblPlants" id="KQK96110"/>
    </source>
</evidence>
<evidence type="ECO:0000313" key="3">
    <source>
        <dbReference type="Proteomes" id="UP000004995"/>
    </source>
</evidence>
<dbReference type="InParanoid" id="K3YC35"/>
<protein>
    <submittedName>
        <fullName evidence="2">Uncharacterized protein</fullName>
    </submittedName>
</protein>
<keyword evidence="3" id="KW-1185">Reference proteome</keyword>
<organism evidence="2 3">
    <name type="scientific">Setaria italica</name>
    <name type="common">Foxtail millet</name>
    <name type="synonym">Panicum italicum</name>
    <dbReference type="NCBI Taxonomy" id="4555"/>
    <lineage>
        <taxon>Eukaryota</taxon>
        <taxon>Viridiplantae</taxon>
        <taxon>Streptophyta</taxon>
        <taxon>Embryophyta</taxon>
        <taxon>Tracheophyta</taxon>
        <taxon>Spermatophyta</taxon>
        <taxon>Magnoliopsida</taxon>
        <taxon>Liliopsida</taxon>
        <taxon>Poales</taxon>
        <taxon>Poaceae</taxon>
        <taxon>PACMAD clade</taxon>
        <taxon>Panicoideae</taxon>
        <taxon>Panicodae</taxon>
        <taxon>Paniceae</taxon>
        <taxon>Cenchrinae</taxon>
        <taxon>Setaria</taxon>
    </lineage>
</organism>
<proteinExistence type="predicted"/>
<dbReference type="EnsemblPlants" id="KQK96110">
    <property type="protein sequence ID" value="KQK96110"/>
    <property type="gene ID" value="SETIT_011779mg"/>
</dbReference>
<dbReference type="PANTHER" id="PTHR33075">
    <property type="entry name" value="OS02G0499800 PROTEIN"/>
    <property type="match status" value="1"/>
</dbReference>
<reference evidence="3" key="1">
    <citation type="journal article" date="2012" name="Nat. Biotechnol.">
        <title>Reference genome sequence of the model plant Setaria.</title>
        <authorList>
            <person name="Bennetzen J.L."/>
            <person name="Schmutz J."/>
            <person name="Wang H."/>
            <person name="Percifield R."/>
            <person name="Hawkins J."/>
            <person name="Pontaroli A.C."/>
            <person name="Estep M."/>
            <person name="Feng L."/>
            <person name="Vaughn J.N."/>
            <person name="Grimwood J."/>
            <person name="Jenkins J."/>
            <person name="Barry K."/>
            <person name="Lindquist E."/>
            <person name="Hellsten U."/>
            <person name="Deshpande S."/>
            <person name="Wang X."/>
            <person name="Wu X."/>
            <person name="Mitros T."/>
            <person name="Triplett J."/>
            <person name="Yang X."/>
            <person name="Ye C.Y."/>
            <person name="Mauro-Herrera M."/>
            <person name="Wang L."/>
            <person name="Li P."/>
            <person name="Sharma M."/>
            <person name="Sharma R."/>
            <person name="Ronald P.C."/>
            <person name="Panaud O."/>
            <person name="Kellogg E.A."/>
            <person name="Brutnell T.P."/>
            <person name="Doust A.N."/>
            <person name="Tuskan G.A."/>
            <person name="Rokhsar D."/>
            <person name="Devos K.M."/>
        </authorList>
    </citation>
    <scope>NUCLEOTIDE SEQUENCE [LARGE SCALE GENOMIC DNA]</scope>
    <source>
        <strain evidence="3">cv. Yugu1</strain>
    </source>
</reference>
<reference evidence="2" key="2">
    <citation type="submission" date="2018-08" db="UniProtKB">
        <authorList>
            <consortium name="EnsemblPlants"/>
        </authorList>
    </citation>
    <scope>IDENTIFICATION</scope>
    <source>
        <strain evidence="2">Yugu1</strain>
    </source>
</reference>
<dbReference type="HOGENOM" id="CLU_1060019_0_0_1"/>
<dbReference type="AlphaFoldDB" id="K3YC35"/>
<dbReference type="Proteomes" id="UP000004995">
    <property type="component" value="Unassembled WGS sequence"/>
</dbReference>
<dbReference type="Gramene" id="KQK96110">
    <property type="protein sequence ID" value="KQK96110"/>
    <property type="gene ID" value="SETIT_011779mg"/>
</dbReference>
<sequence>MGGLSDLDFSPSLEIERIVRDRFASMVSFHPQSSSPEFFLIALFGRSALRLNVDSVSLILQSCLGGKAKDFIVQFMSESMYRFSVSSKSVGFLVYKLQFIKCNLFAIFFALWGNRGPNSLREYDHWLQECVEEWTYVGSKKSKTSNVQTARSPPMYRCKSYAQAARVAPKSSFTTSKSMKWPLVFSRISFSSYGDALRAAGNGAPPGRKSIFDRLSSLPRSQEEKGSKVQNSNAPRDHRDPQLSCARCLSLGHLAQNYARDIHVDISFLPESTAVDKVLIADEGVRKAQLIKPR</sequence>
<evidence type="ECO:0000256" key="1">
    <source>
        <dbReference type="SAM" id="MobiDB-lite"/>
    </source>
</evidence>